<evidence type="ECO:0000313" key="1">
    <source>
        <dbReference type="EMBL" id="MBL1085840.1"/>
    </source>
</evidence>
<name>A0A937JPN6_9ACTN</name>
<sequence length="112" mass="11494">MTAVSLSDETLTAAGKIVKQAQDLKSVSEAVCGLETGSAGKPNRETVCHAAKELDRDGGIKAQTEAESAADETELAQADDIATFKRQLDAVAAPASAGTIALLANYCDDPLS</sequence>
<organism evidence="1 2">
    <name type="scientific">Streptomyces actinomycinicus</name>
    <dbReference type="NCBI Taxonomy" id="1695166"/>
    <lineage>
        <taxon>Bacteria</taxon>
        <taxon>Bacillati</taxon>
        <taxon>Actinomycetota</taxon>
        <taxon>Actinomycetes</taxon>
        <taxon>Kitasatosporales</taxon>
        <taxon>Streptomycetaceae</taxon>
        <taxon>Streptomyces</taxon>
    </lineage>
</organism>
<proteinExistence type="predicted"/>
<gene>
    <name evidence="1" type="ORF">JK359_28390</name>
</gene>
<dbReference type="EMBL" id="JAERRK010000018">
    <property type="protein sequence ID" value="MBL1085840.1"/>
    <property type="molecule type" value="Genomic_DNA"/>
</dbReference>
<protein>
    <submittedName>
        <fullName evidence="1">Uncharacterized protein</fullName>
    </submittedName>
</protein>
<keyword evidence="2" id="KW-1185">Reference proteome</keyword>
<dbReference type="Proteomes" id="UP000661858">
    <property type="component" value="Unassembled WGS sequence"/>
</dbReference>
<accession>A0A937JPN6</accession>
<evidence type="ECO:0000313" key="2">
    <source>
        <dbReference type="Proteomes" id="UP000661858"/>
    </source>
</evidence>
<reference evidence="1" key="1">
    <citation type="submission" date="2021-01" db="EMBL/GenBank/DDBJ databases">
        <title>WGS of actinomycetes isolated from Thailand.</title>
        <authorList>
            <person name="Thawai C."/>
        </authorList>
    </citation>
    <scope>NUCLEOTIDE SEQUENCE</scope>
    <source>
        <strain evidence="1">RCU-197</strain>
    </source>
</reference>
<dbReference type="AlphaFoldDB" id="A0A937JPN6"/>
<dbReference type="RefSeq" id="WP_201841499.1">
    <property type="nucleotide sequence ID" value="NZ_JAERRK010000018.1"/>
</dbReference>
<comment type="caution">
    <text evidence="1">The sequence shown here is derived from an EMBL/GenBank/DDBJ whole genome shotgun (WGS) entry which is preliminary data.</text>
</comment>